<evidence type="ECO:0000256" key="5">
    <source>
        <dbReference type="ARBA" id="ARBA00022525"/>
    </source>
</evidence>
<dbReference type="PANTHER" id="PTHR45713">
    <property type="entry name" value="FTP DOMAIN-CONTAINING PROTEIN"/>
    <property type="match status" value="1"/>
</dbReference>
<dbReference type="GO" id="GO:0042806">
    <property type="term" value="F:fucose binding"/>
    <property type="evidence" value="ECO:0007669"/>
    <property type="project" value="UniProtKB-ARBA"/>
</dbReference>
<sequence length="169" mass="18359">MYYGYNPDDLGISSCLSGLSGGCGAKINAALRGRATQSSILVKWKSSAALSQADHAIDGNKNSNWFHGSCSSTAFQKNPWWRVDLLENRTIHSVTITPASNKILRSQIPNKAEIRIGNSRANNGNSNQLNPHLNEMPVLSQTAGKNMAQTCSSSTRPIATRSERLRKNS</sequence>
<dbReference type="SUPFAM" id="SSF49785">
    <property type="entry name" value="Galactose-binding domain-like"/>
    <property type="match status" value="1"/>
</dbReference>
<comment type="function">
    <text evidence="1">Acts as a defensive agent. Recognizes blood group fucosylated oligosaccharides including A, B, H and Lewis B-type antigens. Does not recognize Lewis A antigen and has low affinity for monovalent haptens.</text>
</comment>
<keyword evidence="6" id="KW-0479">Metal-binding</keyword>
<dbReference type="GO" id="GO:0010185">
    <property type="term" value="P:regulation of cellular defense response"/>
    <property type="evidence" value="ECO:0007669"/>
    <property type="project" value="UniProtKB-ARBA"/>
</dbReference>
<proteinExistence type="inferred from homology"/>
<evidence type="ECO:0000256" key="1">
    <source>
        <dbReference type="ARBA" id="ARBA00002219"/>
    </source>
</evidence>
<keyword evidence="8" id="KW-0106">Calcium</keyword>
<evidence type="ECO:0000259" key="11">
    <source>
        <dbReference type="SMART" id="SM00607"/>
    </source>
</evidence>
<dbReference type="InterPro" id="IPR051941">
    <property type="entry name" value="BG_Antigen-Binding_Lectin"/>
</dbReference>
<dbReference type="Gene3D" id="2.60.120.260">
    <property type="entry name" value="Galactose-binding domain-like"/>
    <property type="match status" value="1"/>
</dbReference>
<feature type="region of interest" description="Disordered" evidence="10">
    <location>
        <begin position="145"/>
        <end position="169"/>
    </location>
</feature>
<dbReference type="PANTHER" id="PTHR45713:SF8">
    <property type="entry name" value="SI:CH211-215K15.4"/>
    <property type="match status" value="1"/>
</dbReference>
<evidence type="ECO:0000313" key="13">
    <source>
        <dbReference type="Proteomes" id="UP000824540"/>
    </source>
</evidence>
<evidence type="ECO:0000313" key="12">
    <source>
        <dbReference type="EMBL" id="KAG9330036.1"/>
    </source>
</evidence>
<keyword evidence="7" id="KW-0430">Lectin</keyword>
<dbReference type="InterPro" id="IPR008979">
    <property type="entry name" value="Galactose-bd-like_sf"/>
</dbReference>
<evidence type="ECO:0000256" key="10">
    <source>
        <dbReference type="SAM" id="MobiDB-lite"/>
    </source>
</evidence>
<comment type="subcellular location">
    <subcellularLocation>
        <location evidence="2">Secreted</location>
    </subcellularLocation>
</comment>
<dbReference type="Proteomes" id="UP000824540">
    <property type="component" value="Unassembled WGS sequence"/>
</dbReference>
<accession>A0A8T2MR57</accession>
<evidence type="ECO:0000256" key="7">
    <source>
        <dbReference type="ARBA" id="ARBA00022734"/>
    </source>
</evidence>
<dbReference type="InterPro" id="IPR006585">
    <property type="entry name" value="FTP1"/>
</dbReference>
<reference evidence="12" key="1">
    <citation type="thesis" date="2021" institute="BYU ScholarsArchive" country="Provo, UT, USA">
        <title>Applications of and Algorithms for Genome Assembly and Genomic Analyses with an Emphasis on Marine Teleosts.</title>
        <authorList>
            <person name="Pickett B.D."/>
        </authorList>
    </citation>
    <scope>NUCLEOTIDE SEQUENCE</scope>
    <source>
        <strain evidence="12">HI-2016</strain>
    </source>
</reference>
<comment type="subunit">
    <text evidence="4">Homotrimer.</text>
</comment>
<evidence type="ECO:0000256" key="2">
    <source>
        <dbReference type="ARBA" id="ARBA00004613"/>
    </source>
</evidence>
<dbReference type="SMART" id="SM00607">
    <property type="entry name" value="FTP"/>
    <property type="match status" value="1"/>
</dbReference>
<evidence type="ECO:0000256" key="8">
    <source>
        <dbReference type="ARBA" id="ARBA00022837"/>
    </source>
</evidence>
<feature type="compositionally biased region" description="Polar residues" evidence="10">
    <location>
        <begin position="145"/>
        <end position="157"/>
    </location>
</feature>
<keyword evidence="9" id="KW-1015">Disulfide bond</keyword>
<dbReference type="OrthoDB" id="547680at2759"/>
<dbReference type="Pfam" id="PF22633">
    <property type="entry name" value="F5_F8_type_C_2"/>
    <property type="match status" value="1"/>
</dbReference>
<comment type="caution">
    <text evidence="12">The sequence shown here is derived from an EMBL/GenBank/DDBJ whole genome shotgun (WGS) entry which is preliminary data.</text>
</comment>
<comment type="similarity">
    <text evidence="3">Belongs to the fucolectin family.</text>
</comment>
<feature type="domain" description="Fucolectin tachylectin-4 pentraxin-1" evidence="11">
    <location>
        <begin position="26"/>
        <end position="159"/>
    </location>
</feature>
<evidence type="ECO:0000256" key="9">
    <source>
        <dbReference type="ARBA" id="ARBA00023157"/>
    </source>
</evidence>
<dbReference type="GO" id="GO:0005576">
    <property type="term" value="C:extracellular region"/>
    <property type="evidence" value="ECO:0007669"/>
    <property type="project" value="UniProtKB-SubCell"/>
</dbReference>
<keyword evidence="5" id="KW-0964">Secreted</keyword>
<evidence type="ECO:0000256" key="4">
    <source>
        <dbReference type="ARBA" id="ARBA00011233"/>
    </source>
</evidence>
<dbReference type="GO" id="GO:0001868">
    <property type="term" value="P:regulation of complement activation, lectin pathway"/>
    <property type="evidence" value="ECO:0007669"/>
    <property type="project" value="UniProtKB-ARBA"/>
</dbReference>
<name>A0A8T2MR57_9TELE</name>
<organism evidence="12 13">
    <name type="scientific">Albula glossodonta</name>
    <name type="common">roundjaw bonefish</name>
    <dbReference type="NCBI Taxonomy" id="121402"/>
    <lineage>
        <taxon>Eukaryota</taxon>
        <taxon>Metazoa</taxon>
        <taxon>Chordata</taxon>
        <taxon>Craniata</taxon>
        <taxon>Vertebrata</taxon>
        <taxon>Euteleostomi</taxon>
        <taxon>Actinopterygii</taxon>
        <taxon>Neopterygii</taxon>
        <taxon>Teleostei</taxon>
        <taxon>Albuliformes</taxon>
        <taxon>Albulidae</taxon>
        <taxon>Albula</taxon>
    </lineage>
</organism>
<keyword evidence="13" id="KW-1185">Reference proteome</keyword>
<evidence type="ECO:0000256" key="6">
    <source>
        <dbReference type="ARBA" id="ARBA00022723"/>
    </source>
</evidence>
<evidence type="ECO:0000256" key="3">
    <source>
        <dbReference type="ARBA" id="ARBA00010147"/>
    </source>
</evidence>
<gene>
    <name evidence="12" type="ORF">JZ751_027463</name>
</gene>
<dbReference type="EMBL" id="JAFBMS010000777">
    <property type="protein sequence ID" value="KAG9330036.1"/>
    <property type="molecule type" value="Genomic_DNA"/>
</dbReference>
<dbReference type="AlphaFoldDB" id="A0A8T2MR57"/>
<protein>
    <recommendedName>
        <fullName evidence="11">Fucolectin tachylectin-4 pentraxin-1 domain-containing protein</fullName>
    </recommendedName>
</protein>
<dbReference type="GO" id="GO:0046872">
    <property type="term" value="F:metal ion binding"/>
    <property type="evidence" value="ECO:0007669"/>
    <property type="project" value="UniProtKB-KW"/>
</dbReference>